<dbReference type="Gene3D" id="3.40.190.10">
    <property type="entry name" value="Periplasmic binding protein-like II"/>
    <property type="match status" value="1"/>
</dbReference>
<sequence length="574" mass="63939">MKTTNKVFTCVVFALLAFSLVFVGCSKKEEVTVANNAQQTATKSFDLNVCVASEPQTIDPALNSAVDGAIMTQHFFEGLMKWADSGKPVNDKGNMNFAELVNGQASSYQKVVNDDGTVTYTFKIRPDAKWSDGKAVTANDFVYSWRRLADPNTAADYCYMIDMVKGYAEVNSGEADPSTLAVSAPDASTFEVVLTYDCPYFLEICAFPAAFPVREDVVSAEPDTWTTSNGSKNYITNGPWKMAEWVHDSYIKMVPNEYHYDVANLGPDSITFRLMADSNAMLAGFRSNDLQYINQVPVDETPSLIASGELDIVDYIGTYYVSYQTQAEPFDDWRVRKAFTLTIDSKYIVEQITQSGQVPATGFVPAGVYDANPTGDDFRTVGGDYWEAPLTDEIYQKNCEEARQLLADAGYPNGEGFPVVTYLYNTGDAHKAIGEALQQMWQKALNVTVQLQNQEWNAFLETRKNGDFQVARNGWIADYNDPISFLDMWLTGGGNNDGQYSNPEYDAAIKEAKSSADPAVRMAAMHRAEDIIMGEDWALGPIYFYTNSYMMKENIKGAFYTPLGYYIFGYTYQN</sequence>
<dbReference type="AlphaFoldDB" id="A0A9E2L3M5"/>
<keyword evidence="4 5" id="KW-0732">Signal</keyword>
<organism evidence="7 8">
    <name type="scientific">Candidatus Treponema excrementipullorum</name>
    <dbReference type="NCBI Taxonomy" id="2838768"/>
    <lineage>
        <taxon>Bacteria</taxon>
        <taxon>Pseudomonadati</taxon>
        <taxon>Spirochaetota</taxon>
        <taxon>Spirochaetia</taxon>
        <taxon>Spirochaetales</taxon>
        <taxon>Treponemataceae</taxon>
        <taxon>Treponema</taxon>
    </lineage>
</organism>
<dbReference type="FunFam" id="3.90.76.10:FF:000001">
    <property type="entry name" value="Oligopeptide ABC transporter substrate-binding protein"/>
    <property type="match status" value="1"/>
</dbReference>
<dbReference type="PANTHER" id="PTHR30290:SF10">
    <property type="entry name" value="PERIPLASMIC OLIGOPEPTIDE-BINDING PROTEIN-RELATED"/>
    <property type="match status" value="1"/>
</dbReference>
<protein>
    <submittedName>
        <fullName evidence="7">Peptide ABC transporter substrate-binding protein</fullName>
    </submittedName>
</protein>
<dbReference type="Gene3D" id="3.90.76.10">
    <property type="entry name" value="Dipeptide-binding Protein, Domain 1"/>
    <property type="match status" value="1"/>
</dbReference>
<keyword evidence="3" id="KW-0813">Transport</keyword>
<gene>
    <name evidence="7" type="ORF">IAA16_05580</name>
</gene>
<dbReference type="FunFam" id="3.10.105.10:FF:000001">
    <property type="entry name" value="Oligopeptide ABC transporter, oligopeptide-binding protein"/>
    <property type="match status" value="1"/>
</dbReference>
<evidence type="ECO:0000256" key="5">
    <source>
        <dbReference type="SAM" id="SignalP"/>
    </source>
</evidence>
<dbReference type="InterPro" id="IPR000914">
    <property type="entry name" value="SBP_5_dom"/>
</dbReference>
<dbReference type="PIRSF" id="PIRSF002741">
    <property type="entry name" value="MppA"/>
    <property type="match status" value="1"/>
</dbReference>
<feature type="signal peptide" evidence="5">
    <location>
        <begin position="1"/>
        <end position="23"/>
    </location>
</feature>
<reference evidence="7" key="1">
    <citation type="journal article" date="2021" name="PeerJ">
        <title>Extensive microbial diversity within the chicken gut microbiome revealed by metagenomics and culture.</title>
        <authorList>
            <person name="Gilroy R."/>
            <person name="Ravi A."/>
            <person name="Getino M."/>
            <person name="Pursley I."/>
            <person name="Horton D.L."/>
            <person name="Alikhan N.F."/>
            <person name="Baker D."/>
            <person name="Gharbi K."/>
            <person name="Hall N."/>
            <person name="Watson M."/>
            <person name="Adriaenssens E.M."/>
            <person name="Foster-Nyarko E."/>
            <person name="Jarju S."/>
            <person name="Secka A."/>
            <person name="Antonio M."/>
            <person name="Oren A."/>
            <person name="Chaudhuri R.R."/>
            <person name="La Ragione R."/>
            <person name="Hildebrand F."/>
            <person name="Pallen M.J."/>
        </authorList>
    </citation>
    <scope>NUCLEOTIDE SEQUENCE</scope>
    <source>
        <strain evidence="7">Gambia15-2214</strain>
    </source>
</reference>
<comment type="caution">
    <text evidence="7">The sequence shown here is derived from an EMBL/GenBank/DDBJ whole genome shotgun (WGS) entry which is preliminary data.</text>
</comment>
<dbReference type="CDD" id="cd08504">
    <property type="entry name" value="PBP2_OppA"/>
    <property type="match status" value="1"/>
</dbReference>
<dbReference type="Proteomes" id="UP000823914">
    <property type="component" value="Unassembled WGS sequence"/>
</dbReference>
<dbReference type="Gene3D" id="3.10.105.10">
    <property type="entry name" value="Dipeptide-binding Protein, Domain 3"/>
    <property type="match status" value="1"/>
</dbReference>
<comment type="subcellular location">
    <subcellularLocation>
        <location evidence="1">Cell envelope</location>
    </subcellularLocation>
</comment>
<dbReference type="PANTHER" id="PTHR30290">
    <property type="entry name" value="PERIPLASMIC BINDING COMPONENT OF ABC TRANSPORTER"/>
    <property type="match status" value="1"/>
</dbReference>
<dbReference type="InterPro" id="IPR039424">
    <property type="entry name" value="SBP_5"/>
</dbReference>
<dbReference type="SUPFAM" id="SSF53850">
    <property type="entry name" value="Periplasmic binding protein-like II"/>
    <property type="match status" value="1"/>
</dbReference>
<evidence type="ECO:0000256" key="3">
    <source>
        <dbReference type="ARBA" id="ARBA00022448"/>
    </source>
</evidence>
<dbReference type="PROSITE" id="PS51257">
    <property type="entry name" value="PROKAR_LIPOPROTEIN"/>
    <property type="match status" value="1"/>
</dbReference>
<dbReference type="GO" id="GO:1904680">
    <property type="term" value="F:peptide transmembrane transporter activity"/>
    <property type="evidence" value="ECO:0007669"/>
    <property type="project" value="TreeGrafter"/>
</dbReference>
<dbReference type="GO" id="GO:0043190">
    <property type="term" value="C:ATP-binding cassette (ABC) transporter complex"/>
    <property type="evidence" value="ECO:0007669"/>
    <property type="project" value="InterPro"/>
</dbReference>
<evidence type="ECO:0000256" key="4">
    <source>
        <dbReference type="ARBA" id="ARBA00022729"/>
    </source>
</evidence>
<evidence type="ECO:0000256" key="2">
    <source>
        <dbReference type="ARBA" id="ARBA00005695"/>
    </source>
</evidence>
<comment type="similarity">
    <text evidence="2">Belongs to the bacterial solute-binding protein 5 family.</text>
</comment>
<dbReference type="GO" id="GO:0030288">
    <property type="term" value="C:outer membrane-bounded periplasmic space"/>
    <property type="evidence" value="ECO:0007669"/>
    <property type="project" value="UniProtKB-ARBA"/>
</dbReference>
<evidence type="ECO:0000313" key="7">
    <source>
        <dbReference type="EMBL" id="MBU3850016.1"/>
    </source>
</evidence>
<dbReference type="Pfam" id="PF00496">
    <property type="entry name" value="SBP_bac_5"/>
    <property type="match status" value="1"/>
</dbReference>
<dbReference type="EMBL" id="JAHLFV010000131">
    <property type="protein sequence ID" value="MBU3850016.1"/>
    <property type="molecule type" value="Genomic_DNA"/>
</dbReference>
<evidence type="ECO:0000313" key="8">
    <source>
        <dbReference type="Proteomes" id="UP000823914"/>
    </source>
</evidence>
<feature type="chain" id="PRO_5038572672" evidence="5">
    <location>
        <begin position="24"/>
        <end position="574"/>
    </location>
</feature>
<evidence type="ECO:0000259" key="6">
    <source>
        <dbReference type="Pfam" id="PF00496"/>
    </source>
</evidence>
<proteinExistence type="inferred from homology"/>
<dbReference type="GO" id="GO:0015833">
    <property type="term" value="P:peptide transport"/>
    <property type="evidence" value="ECO:0007669"/>
    <property type="project" value="TreeGrafter"/>
</dbReference>
<dbReference type="InterPro" id="IPR030678">
    <property type="entry name" value="Peptide/Ni-bd"/>
</dbReference>
<evidence type="ECO:0000256" key="1">
    <source>
        <dbReference type="ARBA" id="ARBA00004196"/>
    </source>
</evidence>
<accession>A0A9E2L3M5</accession>
<feature type="domain" description="Solute-binding protein family 5" evidence="6">
    <location>
        <begin position="102"/>
        <end position="496"/>
    </location>
</feature>
<name>A0A9E2L3M5_9SPIR</name>
<reference evidence="7" key="2">
    <citation type="submission" date="2021-04" db="EMBL/GenBank/DDBJ databases">
        <authorList>
            <person name="Gilroy R."/>
        </authorList>
    </citation>
    <scope>NUCLEOTIDE SEQUENCE</scope>
    <source>
        <strain evidence="7">Gambia15-2214</strain>
    </source>
</reference>